<keyword evidence="3" id="KW-1185">Reference proteome</keyword>
<protein>
    <submittedName>
        <fullName evidence="2">Uncharacterized protein</fullName>
    </submittedName>
</protein>
<sequence>MSTLAAPVNHNSKNPSMTNRGQNRTKTLASFTIHDDNPIVVVLDPEYPNRRRANTEVLDRRGLVWSEEQRNWLLLAPRPSTTQPIRSTTIDPSQPSREAHGYVVRLDLGGQASSQVHQYHARSATSISSTIPPIPPIPRREEISRPPNSGQEGGGPTRPVNQYTGNWSPARDPAFTTEFARAMAADDDDNGERTNDSEELTSSLAPEDANLGVELGAAVTAADDATAATAVPEAPKKRKRDIFRDVFQGFTSRLSRRSREDRDQGSGRRRASTMPSLGRGDQP</sequence>
<name>A0A3N4LH85_9PEZI</name>
<evidence type="ECO:0000256" key="1">
    <source>
        <dbReference type="SAM" id="MobiDB-lite"/>
    </source>
</evidence>
<dbReference type="OrthoDB" id="5377627at2759"/>
<proteinExistence type="predicted"/>
<feature type="compositionally biased region" description="Low complexity" evidence="1">
    <location>
        <begin position="121"/>
        <end position="131"/>
    </location>
</feature>
<feature type="region of interest" description="Disordered" evidence="1">
    <location>
        <begin position="121"/>
        <end position="283"/>
    </location>
</feature>
<gene>
    <name evidence="2" type="ORF">P167DRAFT_541386</name>
</gene>
<dbReference type="EMBL" id="ML119106">
    <property type="protein sequence ID" value="RPB17325.1"/>
    <property type="molecule type" value="Genomic_DNA"/>
</dbReference>
<feature type="compositionally biased region" description="Low complexity" evidence="1">
    <location>
        <begin position="217"/>
        <end position="231"/>
    </location>
</feature>
<feature type="compositionally biased region" description="Basic and acidic residues" evidence="1">
    <location>
        <begin position="257"/>
        <end position="266"/>
    </location>
</feature>
<evidence type="ECO:0000313" key="3">
    <source>
        <dbReference type="Proteomes" id="UP000277580"/>
    </source>
</evidence>
<dbReference type="InParanoid" id="A0A3N4LH85"/>
<dbReference type="AlphaFoldDB" id="A0A3N4LH85"/>
<feature type="region of interest" description="Disordered" evidence="1">
    <location>
        <begin position="1"/>
        <end position="23"/>
    </location>
</feature>
<reference evidence="2 3" key="1">
    <citation type="journal article" date="2018" name="Nat. Ecol. Evol.">
        <title>Pezizomycetes genomes reveal the molecular basis of ectomycorrhizal truffle lifestyle.</title>
        <authorList>
            <person name="Murat C."/>
            <person name="Payen T."/>
            <person name="Noel B."/>
            <person name="Kuo A."/>
            <person name="Morin E."/>
            <person name="Chen J."/>
            <person name="Kohler A."/>
            <person name="Krizsan K."/>
            <person name="Balestrini R."/>
            <person name="Da Silva C."/>
            <person name="Montanini B."/>
            <person name="Hainaut M."/>
            <person name="Levati E."/>
            <person name="Barry K.W."/>
            <person name="Belfiori B."/>
            <person name="Cichocki N."/>
            <person name="Clum A."/>
            <person name="Dockter R.B."/>
            <person name="Fauchery L."/>
            <person name="Guy J."/>
            <person name="Iotti M."/>
            <person name="Le Tacon F."/>
            <person name="Lindquist E.A."/>
            <person name="Lipzen A."/>
            <person name="Malagnac F."/>
            <person name="Mello A."/>
            <person name="Molinier V."/>
            <person name="Miyauchi S."/>
            <person name="Poulain J."/>
            <person name="Riccioni C."/>
            <person name="Rubini A."/>
            <person name="Sitrit Y."/>
            <person name="Splivallo R."/>
            <person name="Traeger S."/>
            <person name="Wang M."/>
            <person name="Zifcakova L."/>
            <person name="Wipf D."/>
            <person name="Zambonelli A."/>
            <person name="Paolocci F."/>
            <person name="Nowrousian M."/>
            <person name="Ottonello S."/>
            <person name="Baldrian P."/>
            <person name="Spatafora J.W."/>
            <person name="Henrissat B."/>
            <person name="Nagy L.G."/>
            <person name="Aury J.M."/>
            <person name="Wincker P."/>
            <person name="Grigoriev I.V."/>
            <person name="Bonfante P."/>
            <person name="Martin F.M."/>
        </authorList>
    </citation>
    <scope>NUCLEOTIDE SEQUENCE [LARGE SCALE GENOMIC DNA]</scope>
    <source>
        <strain evidence="2 3">CCBAS932</strain>
    </source>
</reference>
<accession>A0A3N4LH85</accession>
<evidence type="ECO:0000313" key="2">
    <source>
        <dbReference type="EMBL" id="RPB17325.1"/>
    </source>
</evidence>
<organism evidence="2 3">
    <name type="scientific">Morchella conica CCBAS932</name>
    <dbReference type="NCBI Taxonomy" id="1392247"/>
    <lineage>
        <taxon>Eukaryota</taxon>
        <taxon>Fungi</taxon>
        <taxon>Dikarya</taxon>
        <taxon>Ascomycota</taxon>
        <taxon>Pezizomycotina</taxon>
        <taxon>Pezizomycetes</taxon>
        <taxon>Pezizales</taxon>
        <taxon>Morchellaceae</taxon>
        <taxon>Morchella</taxon>
    </lineage>
</organism>
<dbReference type="Proteomes" id="UP000277580">
    <property type="component" value="Unassembled WGS sequence"/>
</dbReference>